<feature type="compositionally biased region" description="Basic and acidic residues" evidence="1">
    <location>
        <begin position="481"/>
        <end position="490"/>
    </location>
</feature>
<dbReference type="InterPro" id="IPR046347">
    <property type="entry name" value="bZIP_sf"/>
</dbReference>
<evidence type="ECO:0000313" key="4">
    <source>
        <dbReference type="Proteomes" id="UP001212841"/>
    </source>
</evidence>
<feature type="compositionally biased region" description="Polar residues" evidence="1">
    <location>
        <begin position="491"/>
        <end position="528"/>
    </location>
</feature>
<keyword evidence="4" id="KW-1185">Reference proteome</keyword>
<dbReference type="AlphaFoldDB" id="A0AAD5S759"/>
<dbReference type="SUPFAM" id="SSF57959">
    <property type="entry name" value="Leucine zipper domain"/>
    <property type="match status" value="1"/>
</dbReference>
<dbReference type="GO" id="GO:0003700">
    <property type="term" value="F:DNA-binding transcription factor activity"/>
    <property type="evidence" value="ECO:0007669"/>
    <property type="project" value="InterPro"/>
</dbReference>
<dbReference type="Proteomes" id="UP001212841">
    <property type="component" value="Unassembled WGS sequence"/>
</dbReference>
<evidence type="ECO:0000259" key="2">
    <source>
        <dbReference type="PROSITE" id="PS50217"/>
    </source>
</evidence>
<proteinExistence type="predicted"/>
<feature type="region of interest" description="Disordered" evidence="1">
    <location>
        <begin position="265"/>
        <end position="298"/>
    </location>
</feature>
<dbReference type="CDD" id="cd12193">
    <property type="entry name" value="bZIP_GCN4"/>
    <property type="match status" value="1"/>
</dbReference>
<dbReference type="EMBL" id="JADGJD010000830">
    <property type="protein sequence ID" value="KAJ3048200.1"/>
    <property type="molecule type" value="Genomic_DNA"/>
</dbReference>
<feature type="compositionally biased region" description="Basic and acidic residues" evidence="1">
    <location>
        <begin position="288"/>
        <end position="298"/>
    </location>
</feature>
<sequence>MSHPVVITDSGKSPIAGNGRESLADPGLHRGSVMSGLVMAFGRGNESTRPGPPPLNIPVDDALMPPQYANFAYSASFPPPGHGPLHMEPPPTFLGHASLPRPSSSSTHTTPVHPASIASNPKKRVPSGSPPGSASYRKRQTGVADPPVIPVNLPGPAAPISGNGNGHRMGMPYGTPAQGSVAVRVDDLESPPSSPTSSRRGRRRGRKVMENEEVAMDVGASSGVRALPPRQNDIMSVTSLTQTAGVLAAAVPMAGGNGVRSVVKAEVEDVPSSKPKSKKKDKHKKRDKDREKNGGRHMELQLQEGHKWRPHSVPVLLPSSVPLPGEIPRGAFPLSVTIPARPLQPTPVTSTPQHPTSTTSTVSTVSLASASNLLSAGMLRSPMQMHHQMLSHAPAAASLEAPYPPPPLPLSATGTQSSRSSLSSLEGTAGWRGDDESGAPAGLKESRRRTAREGYADERTLGEYEPSEAASSKSRKKKKDKDKGKSHETRPTSIALPTNPNLSTIPLMSPSATSSTPRKPSNKPTTPSAILRTSYYTSTTKREELADSDQDEDDTLPYNLEESEVVAEADKLAHKRKMNAEAARRCRERKAQRVNLLETQVQTYSSLSTSLTSRVQTLENSYANTQVALAGMKERHEKEKREWEEERR</sequence>
<comment type="caution">
    <text evidence="3">The sequence shown here is derived from an EMBL/GenBank/DDBJ whole genome shotgun (WGS) entry which is preliminary data.</text>
</comment>
<dbReference type="InterPro" id="IPR004827">
    <property type="entry name" value="bZIP"/>
</dbReference>
<feature type="compositionally biased region" description="Acidic residues" evidence="1">
    <location>
        <begin position="546"/>
        <end position="560"/>
    </location>
</feature>
<name>A0AAD5S759_9FUNG</name>
<evidence type="ECO:0000256" key="1">
    <source>
        <dbReference type="SAM" id="MobiDB-lite"/>
    </source>
</evidence>
<dbReference type="Pfam" id="PF00170">
    <property type="entry name" value="bZIP_1"/>
    <property type="match status" value="1"/>
</dbReference>
<accession>A0AAD5S759</accession>
<feature type="region of interest" description="Disordered" evidence="1">
    <location>
        <begin position="1"/>
        <end position="61"/>
    </location>
</feature>
<feature type="region of interest" description="Disordered" evidence="1">
    <location>
        <begin position="398"/>
        <end position="560"/>
    </location>
</feature>
<protein>
    <recommendedName>
        <fullName evidence="2">BZIP domain-containing protein</fullName>
    </recommendedName>
</protein>
<feature type="compositionally biased region" description="Pro residues" evidence="1">
    <location>
        <begin position="81"/>
        <end position="92"/>
    </location>
</feature>
<dbReference type="PROSITE" id="PS50217">
    <property type="entry name" value="BZIP"/>
    <property type="match status" value="1"/>
</dbReference>
<feature type="domain" description="BZIP" evidence="2">
    <location>
        <begin position="569"/>
        <end position="632"/>
    </location>
</feature>
<feature type="compositionally biased region" description="Low complexity" evidence="1">
    <location>
        <begin position="96"/>
        <end position="116"/>
    </location>
</feature>
<dbReference type="SMART" id="SM00338">
    <property type="entry name" value="BRLZ"/>
    <property type="match status" value="1"/>
</dbReference>
<feature type="region of interest" description="Disordered" evidence="1">
    <location>
        <begin position="81"/>
        <end position="211"/>
    </location>
</feature>
<dbReference type="Gene3D" id="3.30.160.60">
    <property type="entry name" value="Classic Zinc Finger"/>
    <property type="match status" value="1"/>
</dbReference>
<feature type="region of interest" description="Disordered" evidence="1">
    <location>
        <begin position="343"/>
        <end position="363"/>
    </location>
</feature>
<feature type="compositionally biased region" description="Basic residues" evidence="1">
    <location>
        <begin position="275"/>
        <end position="287"/>
    </location>
</feature>
<reference evidence="3" key="1">
    <citation type="submission" date="2020-05" db="EMBL/GenBank/DDBJ databases">
        <title>Phylogenomic resolution of chytrid fungi.</title>
        <authorList>
            <person name="Stajich J.E."/>
            <person name="Amses K."/>
            <person name="Simmons R."/>
            <person name="Seto K."/>
            <person name="Myers J."/>
            <person name="Bonds A."/>
            <person name="Quandt C.A."/>
            <person name="Barry K."/>
            <person name="Liu P."/>
            <person name="Grigoriev I."/>
            <person name="Longcore J.E."/>
            <person name="James T.Y."/>
        </authorList>
    </citation>
    <scope>NUCLEOTIDE SEQUENCE</scope>
    <source>
        <strain evidence="3">JEL0318</strain>
    </source>
</reference>
<feature type="non-terminal residue" evidence="3">
    <location>
        <position position="648"/>
    </location>
</feature>
<gene>
    <name evidence="3" type="ORF">HK097_010785</name>
</gene>
<evidence type="ECO:0000313" key="3">
    <source>
        <dbReference type="EMBL" id="KAJ3048200.1"/>
    </source>
</evidence>
<organism evidence="3 4">
    <name type="scientific">Rhizophlyctis rosea</name>
    <dbReference type="NCBI Taxonomy" id="64517"/>
    <lineage>
        <taxon>Eukaryota</taxon>
        <taxon>Fungi</taxon>
        <taxon>Fungi incertae sedis</taxon>
        <taxon>Chytridiomycota</taxon>
        <taxon>Chytridiomycota incertae sedis</taxon>
        <taxon>Chytridiomycetes</taxon>
        <taxon>Rhizophlyctidales</taxon>
        <taxon>Rhizophlyctidaceae</taxon>
        <taxon>Rhizophlyctis</taxon>
    </lineage>
</organism>
<feature type="compositionally biased region" description="Low complexity" evidence="1">
    <location>
        <begin position="346"/>
        <end position="363"/>
    </location>
</feature>
<feature type="compositionally biased region" description="Basic and acidic residues" evidence="1">
    <location>
        <begin position="451"/>
        <end position="462"/>
    </location>
</feature>